<evidence type="ECO:0000256" key="3">
    <source>
        <dbReference type="ARBA" id="ARBA00022741"/>
    </source>
</evidence>
<keyword evidence="2 7" id="KW-0812">Transmembrane</keyword>
<feature type="domain" description="ABC transporter" evidence="8">
    <location>
        <begin position="347"/>
        <end position="583"/>
    </location>
</feature>
<dbReference type="GO" id="GO:0005524">
    <property type="term" value="F:ATP binding"/>
    <property type="evidence" value="ECO:0007669"/>
    <property type="project" value="UniProtKB-KW"/>
</dbReference>
<dbReference type="GO" id="GO:0016020">
    <property type="term" value="C:membrane"/>
    <property type="evidence" value="ECO:0007669"/>
    <property type="project" value="UniProtKB-SubCell"/>
</dbReference>
<keyword evidence="4" id="KW-0067">ATP-binding</keyword>
<dbReference type="AlphaFoldDB" id="A0A813ALG2"/>
<keyword evidence="5 7" id="KW-1133">Transmembrane helix</keyword>
<dbReference type="SMART" id="SM00382">
    <property type="entry name" value="AAA"/>
    <property type="match status" value="1"/>
</dbReference>
<dbReference type="CDD" id="cd18575">
    <property type="entry name" value="ABC_6TM_bac_exporter_ABCB8_10_like"/>
    <property type="match status" value="1"/>
</dbReference>
<dbReference type="SUPFAM" id="SSF90123">
    <property type="entry name" value="ABC transporter transmembrane region"/>
    <property type="match status" value="1"/>
</dbReference>
<dbReference type="Gene3D" id="3.40.50.300">
    <property type="entry name" value="P-loop containing nucleotide triphosphate hydrolases"/>
    <property type="match status" value="1"/>
</dbReference>
<accession>A0A813ALG2</accession>
<dbReference type="Pfam" id="PF00664">
    <property type="entry name" value="ABC_membrane"/>
    <property type="match status" value="1"/>
</dbReference>
<evidence type="ECO:0000256" key="1">
    <source>
        <dbReference type="ARBA" id="ARBA00004141"/>
    </source>
</evidence>
<feature type="domain" description="ABC transmembrane type-1" evidence="9">
    <location>
        <begin position="33"/>
        <end position="313"/>
    </location>
</feature>
<sequence length="587" mass="63252">MEDGLDRGGSKDLRRLHPALAFLRPYRAQVVYASIALVVTAGATLSLGQGIRLVIDSGFASGDADVLVNSLSLFAAFVLILTIGTFVRFYFVSWVGERISADIRTAVYSHLVHLHPGFFESNAPSEIQSRITTDTTLLQTVIGSSVSIALRNILMFIGGVILLFITNAKLSLIVLASVPFVVIPVILFGRRVRKLSRTSQDRLADVGSYAGESLRHIKIVQSFNHQQADEVAFANRVDQAFHVSVQRIRQRSFLVAIVMLLVFGAVATMLWVGGQDVLAGQTSAGELAAFIFYAFIVAGSVGAISEVLSDLQRAAGATERLVELLESPSEITEISAPKPLRSDNVGLSFVDVSFSYPTRPDEQVLHNVSFKTEPGEMLALVGPSGAGKSTIFDLIERFYDPTAGHVEVNGTDITQLKLQDLRQTVGFVPQDPVLFAGTLRDNLVYANPHATDAEIAQALQLAYAEQFVADLASGLDTKVGEGGVGLSGGQRQRLAIARALLSKPAVLLLDEATSALDAESENHIRLSIDGLKGRMTILVIAHRLSTVRQADRILVLESGRVVGSGSHDQLLNSSALYARFAQMQFAA</sequence>
<dbReference type="PROSITE" id="PS50893">
    <property type="entry name" value="ABC_TRANSPORTER_2"/>
    <property type="match status" value="1"/>
</dbReference>
<gene>
    <name evidence="10" type="ORF">SNEC2469_LOCUS28035</name>
</gene>
<feature type="transmembrane region" description="Helical" evidence="7">
    <location>
        <begin position="172"/>
        <end position="189"/>
    </location>
</feature>
<dbReference type="InterPro" id="IPR027417">
    <property type="entry name" value="P-loop_NTPase"/>
</dbReference>
<keyword evidence="11" id="KW-1185">Reference proteome</keyword>
<comment type="subcellular location">
    <subcellularLocation>
        <location evidence="1">Membrane</location>
        <topology evidence="1">Multi-pass membrane protein</topology>
    </subcellularLocation>
</comment>
<feature type="transmembrane region" description="Helical" evidence="7">
    <location>
        <begin position="253"/>
        <end position="272"/>
    </location>
</feature>
<feature type="transmembrane region" description="Helical" evidence="7">
    <location>
        <begin position="284"/>
        <end position="304"/>
    </location>
</feature>
<proteinExistence type="predicted"/>
<dbReference type="PROSITE" id="PS00211">
    <property type="entry name" value="ABC_TRANSPORTER_1"/>
    <property type="match status" value="1"/>
</dbReference>
<dbReference type="FunFam" id="3.40.50.300:FF:000218">
    <property type="entry name" value="Multidrug ABC transporter ATP-binding protein"/>
    <property type="match status" value="1"/>
</dbReference>
<evidence type="ECO:0000313" key="11">
    <source>
        <dbReference type="Proteomes" id="UP000601435"/>
    </source>
</evidence>
<dbReference type="InterPro" id="IPR003439">
    <property type="entry name" value="ABC_transporter-like_ATP-bd"/>
</dbReference>
<dbReference type="Pfam" id="PF00005">
    <property type="entry name" value="ABC_tran"/>
    <property type="match status" value="1"/>
</dbReference>
<comment type="caution">
    <text evidence="10">The sequence shown here is derived from an EMBL/GenBank/DDBJ whole genome shotgun (WGS) entry which is preliminary data.</text>
</comment>
<dbReference type="OrthoDB" id="6500128at2759"/>
<dbReference type="Proteomes" id="UP000601435">
    <property type="component" value="Unassembled WGS sequence"/>
</dbReference>
<protein>
    <recommendedName>
        <fullName evidence="12">ABC transporter ATP-binding protein</fullName>
    </recommendedName>
</protein>
<evidence type="ECO:0000256" key="5">
    <source>
        <dbReference type="ARBA" id="ARBA00022989"/>
    </source>
</evidence>
<dbReference type="InterPro" id="IPR003593">
    <property type="entry name" value="AAA+_ATPase"/>
</dbReference>
<feature type="transmembrane region" description="Helical" evidence="7">
    <location>
        <begin position="148"/>
        <end position="166"/>
    </location>
</feature>
<dbReference type="InterPro" id="IPR017871">
    <property type="entry name" value="ABC_transporter-like_CS"/>
</dbReference>
<feature type="transmembrane region" description="Helical" evidence="7">
    <location>
        <begin position="71"/>
        <end position="91"/>
    </location>
</feature>
<name>A0A813ALG2_9DINO</name>
<organism evidence="10 11">
    <name type="scientific">Symbiodinium necroappetens</name>
    <dbReference type="NCBI Taxonomy" id="1628268"/>
    <lineage>
        <taxon>Eukaryota</taxon>
        <taxon>Sar</taxon>
        <taxon>Alveolata</taxon>
        <taxon>Dinophyceae</taxon>
        <taxon>Suessiales</taxon>
        <taxon>Symbiodiniaceae</taxon>
        <taxon>Symbiodinium</taxon>
    </lineage>
</organism>
<dbReference type="Gene3D" id="1.20.1560.10">
    <property type="entry name" value="ABC transporter type 1, transmembrane domain"/>
    <property type="match status" value="1"/>
</dbReference>
<evidence type="ECO:0000256" key="7">
    <source>
        <dbReference type="SAM" id="Phobius"/>
    </source>
</evidence>
<evidence type="ECO:0008006" key="12">
    <source>
        <dbReference type="Google" id="ProtNLM"/>
    </source>
</evidence>
<dbReference type="InterPro" id="IPR039421">
    <property type="entry name" value="Type_1_exporter"/>
</dbReference>
<reference evidence="10" key="1">
    <citation type="submission" date="2021-02" db="EMBL/GenBank/DDBJ databases">
        <authorList>
            <person name="Dougan E. K."/>
            <person name="Rhodes N."/>
            <person name="Thang M."/>
            <person name="Chan C."/>
        </authorList>
    </citation>
    <scope>NUCLEOTIDE SEQUENCE</scope>
</reference>
<evidence type="ECO:0000256" key="6">
    <source>
        <dbReference type="ARBA" id="ARBA00023136"/>
    </source>
</evidence>
<dbReference type="GO" id="GO:0016887">
    <property type="term" value="F:ATP hydrolysis activity"/>
    <property type="evidence" value="ECO:0007669"/>
    <property type="project" value="InterPro"/>
</dbReference>
<evidence type="ECO:0000256" key="2">
    <source>
        <dbReference type="ARBA" id="ARBA00022692"/>
    </source>
</evidence>
<keyword evidence="3" id="KW-0547">Nucleotide-binding</keyword>
<keyword evidence="6 7" id="KW-0472">Membrane</keyword>
<evidence type="ECO:0000259" key="9">
    <source>
        <dbReference type="PROSITE" id="PS50929"/>
    </source>
</evidence>
<dbReference type="GO" id="GO:0015421">
    <property type="term" value="F:ABC-type oligopeptide transporter activity"/>
    <property type="evidence" value="ECO:0007669"/>
    <property type="project" value="TreeGrafter"/>
</dbReference>
<dbReference type="InterPro" id="IPR011527">
    <property type="entry name" value="ABC1_TM_dom"/>
</dbReference>
<dbReference type="PANTHER" id="PTHR43394">
    <property type="entry name" value="ATP-DEPENDENT PERMEASE MDL1, MITOCHONDRIAL"/>
    <property type="match status" value="1"/>
</dbReference>
<feature type="transmembrane region" description="Helical" evidence="7">
    <location>
        <begin position="30"/>
        <end position="51"/>
    </location>
</feature>
<dbReference type="SUPFAM" id="SSF52540">
    <property type="entry name" value="P-loop containing nucleoside triphosphate hydrolases"/>
    <property type="match status" value="1"/>
</dbReference>
<dbReference type="EMBL" id="CAJNJA010060140">
    <property type="protein sequence ID" value="CAE7869723.1"/>
    <property type="molecule type" value="Genomic_DNA"/>
</dbReference>
<evidence type="ECO:0000313" key="10">
    <source>
        <dbReference type="EMBL" id="CAE7869723.1"/>
    </source>
</evidence>
<dbReference type="PANTHER" id="PTHR43394:SF1">
    <property type="entry name" value="ATP-BINDING CASSETTE SUB-FAMILY B MEMBER 10, MITOCHONDRIAL"/>
    <property type="match status" value="1"/>
</dbReference>
<evidence type="ECO:0000259" key="8">
    <source>
        <dbReference type="PROSITE" id="PS50893"/>
    </source>
</evidence>
<evidence type="ECO:0000256" key="4">
    <source>
        <dbReference type="ARBA" id="ARBA00022840"/>
    </source>
</evidence>
<dbReference type="InterPro" id="IPR036640">
    <property type="entry name" value="ABC1_TM_sf"/>
</dbReference>
<dbReference type="PROSITE" id="PS50929">
    <property type="entry name" value="ABC_TM1F"/>
    <property type="match status" value="1"/>
</dbReference>